<evidence type="ECO:0000313" key="2">
    <source>
        <dbReference type="Proteomes" id="UP000260273"/>
    </source>
</evidence>
<organism evidence="1 2">
    <name type="scientific">Gordonia phage Pleakley</name>
    <dbReference type="NCBI Taxonomy" id="2283246"/>
    <lineage>
        <taxon>Viruses</taxon>
        <taxon>Duplodnaviria</taxon>
        <taxon>Heunggongvirae</taxon>
        <taxon>Uroviricota</taxon>
        <taxon>Caudoviricetes</taxon>
        <taxon>Zierdtviridae</taxon>
        <taxon>Emilbogenvirinae</taxon>
        <taxon>Pleakleyvirus</taxon>
        <taxon>Pleakleyvirus pleakley</taxon>
    </lineage>
</organism>
<proteinExistence type="predicted"/>
<evidence type="ECO:0000313" key="1">
    <source>
        <dbReference type="EMBL" id="AXH66069.1"/>
    </source>
</evidence>
<dbReference type="EMBL" id="MH576960">
    <property type="protein sequence ID" value="AXH66069.1"/>
    <property type="molecule type" value="Genomic_DNA"/>
</dbReference>
<accession>A0A345M6E8</accession>
<gene>
    <name evidence="1" type="primary">30</name>
    <name evidence="1" type="ORF">SEA_PLEAKLEY_30</name>
</gene>
<dbReference type="RefSeq" id="YP_010097424.1">
    <property type="nucleotide sequence ID" value="NC_055758.1"/>
</dbReference>
<reference evidence="2" key="1">
    <citation type="submission" date="2018-07" db="EMBL/GenBank/DDBJ databases">
        <authorList>
            <person name="Quirk P.G."/>
            <person name="Krulwich T.A."/>
        </authorList>
    </citation>
    <scope>NUCLEOTIDE SEQUENCE [LARGE SCALE GENOMIC DNA]</scope>
</reference>
<dbReference type="GeneID" id="65115088"/>
<dbReference type="Proteomes" id="UP000260273">
    <property type="component" value="Segment"/>
</dbReference>
<dbReference type="KEGG" id="vg:65115088"/>
<sequence>MSQGLRSSRADGLLTWLTIHHRGQQFDDFRLPAYWFRVNFYESTEHVKAYRRRRLKDTPEKDLGAAVIWRNDTVPLNGFLGTLIIAQDWLSPRVLIHESVHLAVRATKVEVGADRLVISNGSKGVDNEETLAYLTDGIASALIEHLSEYMEDSSGPK</sequence>
<name>A0A345M6E8_9CAUD</name>
<protein>
    <submittedName>
        <fullName evidence="1">Uncharacterized protein</fullName>
    </submittedName>
</protein>
<keyword evidence="2" id="KW-1185">Reference proteome</keyword>